<keyword evidence="13" id="KW-1185">Reference proteome</keyword>
<dbReference type="Proteomes" id="UP000282211">
    <property type="component" value="Unassembled WGS sequence"/>
</dbReference>
<dbReference type="SUPFAM" id="SSF63411">
    <property type="entry name" value="LuxS/MPP-like metallohydrolase"/>
    <property type="match status" value="4"/>
</dbReference>
<name>A0A420WF87_9PROT</name>
<gene>
    <name evidence="12" type="ORF">DES40_2447</name>
</gene>
<dbReference type="PANTHER" id="PTHR43690:SF17">
    <property type="entry name" value="PROTEIN YHJJ"/>
    <property type="match status" value="1"/>
</dbReference>
<comment type="caution">
    <text evidence="12">The sequence shown here is derived from an EMBL/GenBank/DDBJ whole genome shotgun (WGS) entry which is preliminary data.</text>
</comment>
<dbReference type="Pfam" id="PF05193">
    <property type="entry name" value="Peptidase_M16_C"/>
    <property type="match status" value="2"/>
</dbReference>
<evidence type="ECO:0000313" key="12">
    <source>
        <dbReference type="EMBL" id="RKQ69643.1"/>
    </source>
</evidence>
<organism evidence="12 13">
    <name type="scientific">Litorimonas taeanensis</name>
    <dbReference type="NCBI Taxonomy" id="568099"/>
    <lineage>
        <taxon>Bacteria</taxon>
        <taxon>Pseudomonadati</taxon>
        <taxon>Pseudomonadota</taxon>
        <taxon>Alphaproteobacteria</taxon>
        <taxon>Maricaulales</taxon>
        <taxon>Robiginitomaculaceae</taxon>
    </lineage>
</organism>
<feature type="chain" id="PRO_5019294432" evidence="9">
    <location>
        <begin position="29"/>
        <end position="961"/>
    </location>
</feature>
<dbReference type="FunCoup" id="A0A420WF87">
    <property type="interactions" value="152"/>
</dbReference>
<dbReference type="Gene3D" id="3.30.830.10">
    <property type="entry name" value="Metalloenzyme, LuxS/M16 peptidase-like"/>
    <property type="match status" value="4"/>
</dbReference>
<dbReference type="AlphaFoldDB" id="A0A420WF87"/>
<proteinExistence type="inferred from homology"/>
<keyword evidence="6" id="KW-0862">Zinc</keyword>
<dbReference type="InterPro" id="IPR011249">
    <property type="entry name" value="Metalloenz_LuxS/M16"/>
</dbReference>
<dbReference type="GO" id="GO:0004222">
    <property type="term" value="F:metalloendopeptidase activity"/>
    <property type="evidence" value="ECO:0007669"/>
    <property type="project" value="InterPro"/>
</dbReference>
<feature type="domain" description="Peptidase M16 C-terminal" evidence="11">
    <location>
        <begin position="724"/>
        <end position="891"/>
    </location>
</feature>
<protein>
    <submittedName>
        <fullName evidence="12">Zinc protease</fullName>
    </submittedName>
</protein>
<feature type="domain" description="Peptidase M16 N-terminal" evidence="10">
    <location>
        <begin position="67"/>
        <end position="191"/>
    </location>
</feature>
<keyword evidence="9" id="KW-0732">Signal</keyword>
<dbReference type="InParanoid" id="A0A420WF87"/>
<evidence type="ECO:0000256" key="4">
    <source>
        <dbReference type="ARBA" id="ARBA00022723"/>
    </source>
</evidence>
<accession>A0A420WF87</accession>
<evidence type="ECO:0000256" key="8">
    <source>
        <dbReference type="RuleBase" id="RU004447"/>
    </source>
</evidence>
<evidence type="ECO:0000256" key="1">
    <source>
        <dbReference type="ARBA" id="ARBA00001947"/>
    </source>
</evidence>
<dbReference type="PROSITE" id="PS51257">
    <property type="entry name" value="PROKAR_LIPOPROTEIN"/>
    <property type="match status" value="1"/>
</dbReference>
<feature type="signal peptide" evidence="9">
    <location>
        <begin position="1"/>
        <end position="28"/>
    </location>
</feature>
<dbReference type="GO" id="GO:0046872">
    <property type="term" value="F:metal ion binding"/>
    <property type="evidence" value="ECO:0007669"/>
    <property type="project" value="UniProtKB-KW"/>
</dbReference>
<evidence type="ECO:0000256" key="6">
    <source>
        <dbReference type="ARBA" id="ARBA00022833"/>
    </source>
</evidence>
<evidence type="ECO:0000259" key="11">
    <source>
        <dbReference type="Pfam" id="PF05193"/>
    </source>
</evidence>
<evidence type="ECO:0000256" key="3">
    <source>
        <dbReference type="ARBA" id="ARBA00022670"/>
    </source>
</evidence>
<reference evidence="12 13" key="1">
    <citation type="submission" date="2018-10" db="EMBL/GenBank/DDBJ databases">
        <title>Genomic Encyclopedia of Type Strains, Phase IV (KMG-IV): sequencing the most valuable type-strain genomes for metagenomic binning, comparative biology and taxonomic classification.</title>
        <authorList>
            <person name="Goeker M."/>
        </authorList>
    </citation>
    <scope>NUCLEOTIDE SEQUENCE [LARGE SCALE GENOMIC DNA]</scope>
    <source>
        <strain evidence="12 13">DSM 22008</strain>
    </source>
</reference>
<dbReference type="PANTHER" id="PTHR43690">
    <property type="entry name" value="NARDILYSIN"/>
    <property type="match status" value="1"/>
</dbReference>
<dbReference type="GO" id="GO:0006508">
    <property type="term" value="P:proteolysis"/>
    <property type="evidence" value="ECO:0007669"/>
    <property type="project" value="UniProtKB-KW"/>
</dbReference>
<evidence type="ECO:0000256" key="5">
    <source>
        <dbReference type="ARBA" id="ARBA00022801"/>
    </source>
</evidence>
<evidence type="ECO:0000259" key="10">
    <source>
        <dbReference type="Pfam" id="PF00675"/>
    </source>
</evidence>
<keyword evidence="4" id="KW-0479">Metal-binding</keyword>
<dbReference type="InterPro" id="IPR001431">
    <property type="entry name" value="Pept_M16_Zn_BS"/>
</dbReference>
<keyword evidence="7" id="KW-0482">Metalloprotease</keyword>
<evidence type="ECO:0000313" key="13">
    <source>
        <dbReference type="Proteomes" id="UP000282211"/>
    </source>
</evidence>
<dbReference type="RefSeq" id="WP_170144985.1">
    <property type="nucleotide sequence ID" value="NZ_RBII01000002.1"/>
</dbReference>
<dbReference type="InterPro" id="IPR007863">
    <property type="entry name" value="Peptidase_M16_C"/>
</dbReference>
<dbReference type="EMBL" id="RBII01000002">
    <property type="protein sequence ID" value="RKQ69643.1"/>
    <property type="molecule type" value="Genomic_DNA"/>
</dbReference>
<feature type="domain" description="Peptidase M16 C-terminal" evidence="11">
    <location>
        <begin position="225"/>
        <end position="403"/>
    </location>
</feature>
<dbReference type="Pfam" id="PF00675">
    <property type="entry name" value="Peptidase_M16"/>
    <property type="match status" value="1"/>
</dbReference>
<dbReference type="InterPro" id="IPR011765">
    <property type="entry name" value="Pept_M16_N"/>
</dbReference>
<dbReference type="InterPro" id="IPR050626">
    <property type="entry name" value="Peptidase_M16"/>
</dbReference>
<sequence length="961" mass="107027">MPRLHSMPRRFMTVVGALSIASSPLVLAACTSQTNEASSVQTQEQNALKPDPALVTGTLENGVRYAVLRNQTPPGTGALRVQFETGSLNEKPGTEGLAHYLEHMAFNGSKNVPEGEMIQILERLGLSFGADTNASTGLDRTVYKLNLPSLGEEVLDAAFMLMKETAQNLTLDQDAIERELGIILSEKRTRDSAAYRAWEARLSFLAKGSDLIDRLPIGTEASLNSINSDDFKAYYKEYYHPEKTIVAFVGDKDPQEIVDYIKATFGDWAVDTAPGKDRPASPAKIPSGDVMFYAEEGLPTNISLMSLRPYEKRDDTPALRKQRLIESLATGMMGYRMSAIAEKSDRPFINAGMSRMSNFELTEGMSFSAYTQADNWETALAGIDYELRKVLKYGFSEQELKAQLARVESSYKAIAEGADTRPTTARRGGLIDRVMSSYDNDRVFTHPQQDLERFLAQKDSITVEDVNAALRNQWGDLEDVSVFMTTETPFEDAESLIQQALENSRSIEVAAPDASDMSATEFAYSDFGPAGKITSDVYNEAVDAHLIKFENNVRLNFKQTDYEDDRVLVQVNFGEGNMSSPRKNEGLRRMAYALMSQSGFEAHSLSETKQLMAGKLVNPAAFNFRDGGDNFFMTSVTVPDDFREQLNVFAATLTAPGFREDVRTNHIDKLKAWYPRHDTTVSGVISREVPRIIRSGDTRFGFDDEADFYSPTTEEVKSWMLPQLKEGLIEITIVGDITKEEAVKEVAATFGALPKRKDVKDPYPEMHELKFPEGMIEPYKIYHRGDDNQAQLRVYWPASDGLDARYSRELSVLRAILRNRLVKEIREGEATTYSPGAGSHASQIFPGYGYVTAVLTLKPEDVTRMADKVQSIANDMTKDTLTEDEFNRAIKPMIERLESTAKRNPYWAAVLSDAQTDGLGLTAHQTRESDLKDMTVADVQALAKEVFKLGNSIEIHALPNP</sequence>
<dbReference type="PROSITE" id="PS00143">
    <property type="entry name" value="INSULINASE"/>
    <property type="match status" value="1"/>
</dbReference>
<comment type="cofactor">
    <cofactor evidence="1">
        <name>Zn(2+)</name>
        <dbReference type="ChEBI" id="CHEBI:29105"/>
    </cofactor>
</comment>
<evidence type="ECO:0000256" key="9">
    <source>
        <dbReference type="SAM" id="SignalP"/>
    </source>
</evidence>
<keyword evidence="3 12" id="KW-0645">Protease</keyword>
<keyword evidence="5" id="KW-0378">Hydrolase</keyword>
<evidence type="ECO:0000256" key="7">
    <source>
        <dbReference type="ARBA" id="ARBA00023049"/>
    </source>
</evidence>
<evidence type="ECO:0000256" key="2">
    <source>
        <dbReference type="ARBA" id="ARBA00007261"/>
    </source>
</evidence>
<comment type="similarity">
    <text evidence="2 8">Belongs to the peptidase M16 family.</text>
</comment>